<keyword evidence="7" id="KW-1185">Reference proteome</keyword>
<dbReference type="GO" id="GO:0005737">
    <property type="term" value="C:cytoplasm"/>
    <property type="evidence" value="ECO:0007669"/>
    <property type="project" value="UniProtKB-SubCell"/>
</dbReference>
<dbReference type="Pfam" id="PF01814">
    <property type="entry name" value="Hemerythrin"/>
    <property type="match status" value="1"/>
</dbReference>
<dbReference type="PANTHER" id="PTHR36438">
    <property type="entry name" value="IRON-SULFUR CLUSTER REPAIR PROTEIN YTFE"/>
    <property type="match status" value="1"/>
</dbReference>
<dbReference type="NCBIfam" id="TIGR03652">
    <property type="entry name" value="FeS_repair_RIC"/>
    <property type="match status" value="1"/>
</dbReference>
<dbReference type="AlphaFoldDB" id="A0A1I5AE96"/>
<evidence type="ECO:0000256" key="1">
    <source>
        <dbReference type="ARBA" id="ARBA00004496"/>
    </source>
</evidence>
<name>A0A1I5AE96_9FLAO</name>
<protein>
    <submittedName>
        <fullName evidence="6">Regulator of cell morphogenesis and NO signaling</fullName>
    </submittedName>
</protein>
<feature type="domain" description="Hemerythrin-like" evidence="5">
    <location>
        <begin position="80"/>
        <end position="231"/>
    </location>
</feature>
<organism evidence="6 7">
    <name type="scientific">Salegentibacter flavus</name>
    <dbReference type="NCBI Taxonomy" id="287099"/>
    <lineage>
        <taxon>Bacteria</taxon>
        <taxon>Pseudomonadati</taxon>
        <taxon>Bacteroidota</taxon>
        <taxon>Flavobacteriia</taxon>
        <taxon>Flavobacteriales</taxon>
        <taxon>Flavobacteriaceae</taxon>
        <taxon>Salegentibacter</taxon>
    </lineage>
</organism>
<gene>
    <name evidence="6" type="ORF">SAMN05660413_01818</name>
</gene>
<dbReference type="InterPro" id="IPR019903">
    <property type="entry name" value="RIC_family"/>
</dbReference>
<dbReference type="Pfam" id="PF04405">
    <property type="entry name" value="ScdA_N"/>
    <property type="match status" value="1"/>
</dbReference>
<evidence type="ECO:0000256" key="2">
    <source>
        <dbReference type="ARBA" id="ARBA00022490"/>
    </source>
</evidence>
<proteinExistence type="predicted"/>
<evidence type="ECO:0000256" key="4">
    <source>
        <dbReference type="ARBA" id="ARBA00023004"/>
    </source>
</evidence>
<keyword evidence="4" id="KW-0408">Iron</keyword>
<dbReference type="RefSeq" id="WP_093408607.1">
    <property type="nucleotide sequence ID" value="NZ_FOVL01000010.1"/>
</dbReference>
<dbReference type="OrthoDB" id="9797132at2"/>
<dbReference type="InterPro" id="IPR038062">
    <property type="entry name" value="ScdA-like_N_sf"/>
</dbReference>
<evidence type="ECO:0000256" key="3">
    <source>
        <dbReference type="ARBA" id="ARBA00022723"/>
    </source>
</evidence>
<sequence>MNTIKDKTVAELVTDNIKNAHVFKKYGIDFCCGGGEKLETACKRRKVSLEDIERDLLNAYNNGSREYKYNTWELDFLSDHIVNVHHQYVEESIPMMLNYCDRVVRSHAGEHPELKEIEKLFHQLAGEIKTHLKKEELILFPFINKMVKAEKEGTKLERPPFGNASSPVKMMEEEHESAGDLIRKIAELSDGFTPPQGACNTYKAFYSKLDEFEKDLYLHIHLENNILFPKAIALEKKVMI</sequence>
<keyword evidence="3" id="KW-0479">Metal-binding</keyword>
<dbReference type="PANTHER" id="PTHR36438:SF1">
    <property type="entry name" value="IRON-SULFUR CLUSTER REPAIR PROTEIN YTFE"/>
    <property type="match status" value="1"/>
</dbReference>
<dbReference type="GO" id="GO:0046872">
    <property type="term" value="F:metal ion binding"/>
    <property type="evidence" value="ECO:0007669"/>
    <property type="project" value="UniProtKB-KW"/>
</dbReference>
<reference evidence="6 7" key="1">
    <citation type="submission" date="2016-10" db="EMBL/GenBank/DDBJ databases">
        <authorList>
            <person name="de Groot N.N."/>
        </authorList>
    </citation>
    <scope>NUCLEOTIDE SEQUENCE [LARGE SCALE GENOMIC DNA]</scope>
    <source>
        <strain evidence="6 7">DSM 17794</strain>
    </source>
</reference>
<dbReference type="InterPro" id="IPR012312">
    <property type="entry name" value="Hemerythrin-like"/>
</dbReference>
<evidence type="ECO:0000313" key="6">
    <source>
        <dbReference type="EMBL" id="SFN60732.1"/>
    </source>
</evidence>
<dbReference type="Gene3D" id="1.20.120.520">
    <property type="entry name" value="nmb1532 protein domain like"/>
    <property type="match status" value="1"/>
</dbReference>
<dbReference type="EMBL" id="FOVL01000010">
    <property type="protein sequence ID" value="SFN60732.1"/>
    <property type="molecule type" value="Genomic_DNA"/>
</dbReference>
<dbReference type="Proteomes" id="UP000199153">
    <property type="component" value="Unassembled WGS sequence"/>
</dbReference>
<evidence type="ECO:0000313" key="7">
    <source>
        <dbReference type="Proteomes" id="UP000199153"/>
    </source>
</evidence>
<accession>A0A1I5AE96</accession>
<keyword evidence="2" id="KW-0963">Cytoplasm</keyword>
<dbReference type="Gene3D" id="1.10.3910.10">
    <property type="entry name" value="SP0561-like"/>
    <property type="match status" value="1"/>
</dbReference>
<comment type="subcellular location">
    <subcellularLocation>
        <location evidence="1">Cytoplasm</location>
    </subcellularLocation>
</comment>
<dbReference type="STRING" id="287099.SAMN05660413_01818"/>
<evidence type="ECO:0000259" key="5">
    <source>
        <dbReference type="Pfam" id="PF01814"/>
    </source>
</evidence>